<dbReference type="PRINTS" id="PR00121">
    <property type="entry name" value="NAKATPASE"/>
</dbReference>
<feature type="transmembrane region" description="Helical" evidence="11">
    <location>
        <begin position="248"/>
        <end position="268"/>
    </location>
</feature>
<evidence type="ECO:0000256" key="1">
    <source>
        <dbReference type="ARBA" id="ARBA00004651"/>
    </source>
</evidence>
<dbReference type="GO" id="GO:0005886">
    <property type="term" value="C:plasma membrane"/>
    <property type="evidence" value="ECO:0007669"/>
    <property type="project" value="UniProtKB-SubCell"/>
</dbReference>
<dbReference type="Proteomes" id="UP000231648">
    <property type="component" value="Unassembled WGS sequence"/>
</dbReference>
<gene>
    <name evidence="13" type="ORF">COU82_00370</name>
</gene>
<keyword evidence="7" id="KW-1278">Translocase</keyword>
<dbReference type="PRINTS" id="PR00119">
    <property type="entry name" value="CATATPASE"/>
</dbReference>
<dbReference type="Pfam" id="PF00122">
    <property type="entry name" value="E1-E2_ATPase"/>
    <property type="match status" value="1"/>
</dbReference>
<dbReference type="SUPFAM" id="SSF81665">
    <property type="entry name" value="Calcium ATPase, transmembrane domain M"/>
    <property type="match status" value="1"/>
</dbReference>
<keyword evidence="6" id="KW-0067">ATP-binding</keyword>
<dbReference type="Gene3D" id="3.40.1110.10">
    <property type="entry name" value="Calcium-transporting ATPase, cytoplasmic domain N"/>
    <property type="match status" value="2"/>
</dbReference>
<evidence type="ECO:0000256" key="11">
    <source>
        <dbReference type="SAM" id="Phobius"/>
    </source>
</evidence>
<feature type="coiled-coil region" evidence="10">
    <location>
        <begin position="452"/>
        <end position="479"/>
    </location>
</feature>
<dbReference type="SUPFAM" id="SSF81660">
    <property type="entry name" value="Metal cation-transporting ATPase, ATP-binding domain N"/>
    <property type="match status" value="1"/>
</dbReference>
<dbReference type="Gene3D" id="1.20.1110.10">
    <property type="entry name" value="Calcium-transporting ATPase, transmembrane domain"/>
    <property type="match status" value="2"/>
</dbReference>
<dbReference type="InterPro" id="IPR004014">
    <property type="entry name" value="ATPase_P-typ_cation-transptr_N"/>
</dbReference>
<dbReference type="EMBL" id="PFDX01000003">
    <property type="protein sequence ID" value="PJE57759.1"/>
    <property type="molecule type" value="Genomic_DNA"/>
</dbReference>
<dbReference type="InterPro" id="IPR036412">
    <property type="entry name" value="HAD-like_sf"/>
</dbReference>
<keyword evidence="10" id="KW-0175">Coiled coil</keyword>
<feature type="transmembrane region" description="Helical" evidence="11">
    <location>
        <begin position="866"/>
        <end position="887"/>
    </location>
</feature>
<dbReference type="PROSITE" id="PS00154">
    <property type="entry name" value="ATPASE_E1_E2"/>
    <property type="match status" value="1"/>
</dbReference>
<organism evidence="13 14">
    <name type="scientific">Candidatus Portnoybacteria bacterium CG10_big_fil_rev_8_21_14_0_10_38_18</name>
    <dbReference type="NCBI Taxonomy" id="1974813"/>
    <lineage>
        <taxon>Bacteria</taxon>
        <taxon>Candidatus Portnoyibacteriota</taxon>
    </lineage>
</organism>
<dbReference type="Pfam" id="PF13246">
    <property type="entry name" value="Cation_ATPase"/>
    <property type="match status" value="1"/>
</dbReference>
<dbReference type="GO" id="GO:0016887">
    <property type="term" value="F:ATP hydrolysis activity"/>
    <property type="evidence" value="ECO:0007669"/>
    <property type="project" value="InterPro"/>
</dbReference>
<keyword evidence="9 11" id="KW-0472">Membrane</keyword>
<reference evidence="14" key="1">
    <citation type="submission" date="2017-09" db="EMBL/GenBank/DDBJ databases">
        <title>Depth-based differentiation of microbial function through sediment-hosted aquifers and enrichment of novel symbionts in the deep terrestrial subsurface.</title>
        <authorList>
            <person name="Probst A.J."/>
            <person name="Ladd B."/>
            <person name="Jarett J.K."/>
            <person name="Geller-Mcgrath D.E."/>
            <person name="Sieber C.M.K."/>
            <person name="Emerson J.B."/>
            <person name="Anantharaman K."/>
            <person name="Thomas B.C."/>
            <person name="Malmstrom R."/>
            <person name="Stieglmeier M."/>
            <person name="Klingl A."/>
            <person name="Woyke T."/>
            <person name="Ryan C.M."/>
            <person name="Banfield J.F."/>
        </authorList>
    </citation>
    <scope>NUCLEOTIDE SEQUENCE [LARGE SCALE GENOMIC DNA]</scope>
</reference>
<accession>A0A2M8KCV8</accession>
<dbReference type="InterPro" id="IPR059000">
    <property type="entry name" value="ATPase_P-type_domA"/>
</dbReference>
<feature type="transmembrane region" description="Helical" evidence="11">
    <location>
        <begin position="274"/>
        <end position="300"/>
    </location>
</feature>
<keyword evidence="4 11" id="KW-0812">Transmembrane</keyword>
<feature type="transmembrane region" description="Helical" evidence="11">
    <location>
        <begin position="832"/>
        <end position="851"/>
    </location>
</feature>
<dbReference type="PANTHER" id="PTHR43294">
    <property type="entry name" value="SODIUM/POTASSIUM-TRANSPORTING ATPASE SUBUNIT ALPHA"/>
    <property type="match status" value="1"/>
</dbReference>
<keyword evidence="8 11" id="KW-1133">Transmembrane helix</keyword>
<keyword evidence="5" id="KW-0547">Nucleotide-binding</keyword>
<evidence type="ECO:0000256" key="6">
    <source>
        <dbReference type="ARBA" id="ARBA00022840"/>
    </source>
</evidence>
<dbReference type="SFLD" id="SFLDG00002">
    <property type="entry name" value="C1.7:_P-type_atpase_like"/>
    <property type="match status" value="1"/>
</dbReference>
<evidence type="ECO:0000256" key="5">
    <source>
        <dbReference type="ARBA" id="ARBA00022741"/>
    </source>
</evidence>
<dbReference type="SMART" id="SM00831">
    <property type="entry name" value="Cation_ATPase_N"/>
    <property type="match status" value="1"/>
</dbReference>
<dbReference type="Pfam" id="PF00690">
    <property type="entry name" value="Cation_ATPase_N"/>
    <property type="match status" value="1"/>
</dbReference>
<dbReference type="GO" id="GO:0005524">
    <property type="term" value="F:ATP binding"/>
    <property type="evidence" value="ECO:0007669"/>
    <property type="project" value="UniProtKB-KW"/>
</dbReference>
<evidence type="ECO:0000259" key="12">
    <source>
        <dbReference type="SMART" id="SM00831"/>
    </source>
</evidence>
<evidence type="ECO:0000313" key="14">
    <source>
        <dbReference type="Proteomes" id="UP000231648"/>
    </source>
</evidence>
<dbReference type="NCBIfam" id="TIGR01494">
    <property type="entry name" value="ATPase_P-type"/>
    <property type="match status" value="2"/>
</dbReference>
<dbReference type="Gene3D" id="3.40.50.1000">
    <property type="entry name" value="HAD superfamily/HAD-like"/>
    <property type="match status" value="2"/>
</dbReference>
<dbReference type="InterPro" id="IPR023214">
    <property type="entry name" value="HAD_sf"/>
</dbReference>
<evidence type="ECO:0000256" key="4">
    <source>
        <dbReference type="ARBA" id="ARBA00022692"/>
    </source>
</evidence>
<evidence type="ECO:0000313" key="13">
    <source>
        <dbReference type="EMBL" id="PJE57759.1"/>
    </source>
</evidence>
<feature type="transmembrane region" description="Helical" evidence="11">
    <location>
        <begin position="61"/>
        <end position="79"/>
    </location>
</feature>
<comment type="subcellular location">
    <subcellularLocation>
        <location evidence="1">Cell membrane</location>
        <topology evidence="1">Multi-pass membrane protein</topology>
    </subcellularLocation>
</comment>
<evidence type="ECO:0000256" key="3">
    <source>
        <dbReference type="ARBA" id="ARBA00022475"/>
    </source>
</evidence>
<evidence type="ECO:0000256" key="8">
    <source>
        <dbReference type="ARBA" id="ARBA00022989"/>
    </source>
</evidence>
<dbReference type="InterPro" id="IPR044492">
    <property type="entry name" value="P_typ_ATPase_HD_dom"/>
</dbReference>
<dbReference type="SFLD" id="SFLDF00027">
    <property type="entry name" value="p-type_atpase"/>
    <property type="match status" value="1"/>
</dbReference>
<dbReference type="InterPro" id="IPR008250">
    <property type="entry name" value="ATPase_P-typ_transduc_dom_A_sf"/>
</dbReference>
<dbReference type="InterPro" id="IPR023298">
    <property type="entry name" value="ATPase_P-typ_TM_dom_sf"/>
</dbReference>
<dbReference type="Gene3D" id="2.70.150.10">
    <property type="entry name" value="Calcium-transporting ATPase, cytoplasmic transduction domain A"/>
    <property type="match status" value="1"/>
</dbReference>
<evidence type="ECO:0000256" key="9">
    <source>
        <dbReference type="ARBA" id="ARBA00023136"/>
    </source>
</evidence>
<comment type="similarity">
    <text evidence="2">Belongs to the cation transport ATPase (P-type) (TC 3.A.3) family. Type IIA subfamily.</text>
</comment>
<dbReference type="InterPro" id="IPR018303">
    <property type="entry name" value="ATPase_P-typ_P_site"/>
</dbReference>
<dbReference type="SUPFAM" id="SSF56784">
    <property type="entry name" value="HAD-like"/>
    <property type="match status" value="1"/>
</dbReference>
<protein>
    <submittedName>
        <fullName evidence="13">ATPase</fullName>
    </submittedName>
</protein>
<feature type="transmembrane region" description="Helical" evidence="11">
    <location>
        <begin position="792"/>
        <end position="812"/>
    </location>
</feature>
<sequence>MLKLEKQNWHSIRVESVLRHLKSNKNGLSEKEVQERFHRFGFNKLPEEKPVSKIKVFLEQFKSPLIYILLIAGIITLVLRDWTDSVVIFAAVFLNAFIGYFQENKTSQILAKLKKVIREKAIVIREKQEKEITQTHLVVGDIIILKPGDKVPADARLIENLSLKINESALTGEWLAVDKSLDVLPEGVPLAERKNMLYMGTVVESGRGKAAVVAIGVHTEIGKIAVSIKTIEEEQTPYQVKMAYFSKVIALIVGAICLIIFVFGALSGRNLLEMFVTSVAVAVAAIPEGLPVAITVILALGMERILKQKGLVRRLVAAEVLGSTSIICTDKTGTLTQAKMQVADIFADTKEFPRELVLKIGIRCSEAFVENIKEPMSKWIIRGSPTEKAIVLAGLESGLKREELDKEETKIDMLSFDPVYKYSASLHKFGKTQDMIYIMGAPEILLQKAKYFKTEKEEENLTKNKLDELTKKYEKLDNEGLRLVAVAYKKIPKDSLSSELNKQLELGQLSETTKQNIYENYLKDIVFVAFIAIKDPLREEAKEAIKICQQAGMRPIIITGDHPFTAKAIAKELGIPAESENIIKGDEFEKLSEEEFKKRLKDISIYARMEPRQKLRIIEAWQARGEIVAMTGDGINDAPALKKANIGVALGSGTDVAKEASDLVLLTDNFSIIVTAVKEGRTIINNIRKVITFLFADGFTEIILIGTSVLAGFPLPVLPAQILWVNLLEDGFPAISLGFEKEGKDVMQRKPENPKAHLLTREMRILIFVIGIITDLILLGLFIWLLKTDLSIAEIRTIMFAALTIDSIFYVFSCKNLKKNIWHINIFSNPFLILSWFFAVIMLVLAIYVPFLQTLLKTVRLNFHDWIFVFGIGFINLFLIELTKIFFRKES</sequence>
<evidence type="ECO:0000256" key="7">
    <source>
        <dbReference type="ARBA" id="ARBA00022967"/>
    </source>
</evidence>
<comment type="caution">
    <text evidence="13">The sequence shown here is derived from an EMBL/GenBank/DDBJ whole genome shotgun (WGS) entry which is preliminary data.</text>
</comment>
<evidence type="ECO:0000256" key="2">
    <source>
        <dbReference type="ARBA" id="ARBA00005675"/>
    </source>
</evidence>
<feature type="transmembrane region" description="Helical" evidence="11">
    <location>
        <begin position="765"/>
        <end position="786"/>
    </location>
</feature>
<dbReference type="InterPro" id="IPR050510">
    <property type="entry name" value="Cation_transp_ATPase_P-type"/>
</dbReference>
<dbReference type="AlphaFoldDB" id="A0A2M8KCV8"/>
<dbReference type="InterPro" id="IPR023299">
    <property type="entry name" value="ATPase_P-typ_cyto_dom_N"/>
</dbReference>
<dbReference type="SFLD" id="SFLDS00003">
    <property type="entry name" value="Haloacid_Dehalogenase"/>
    <property type="match status" value="1"/>
</dbReference>
<dbReference type="InterPro" id="IPR001757">
    <property type="entry name" value="P_typ_ATPase"/>
</dbReference>
<name>A0A2M8KCV8_9BACT</name>
<keyword evidence="3" id="KW-1003">Cell membrane</keyword>
<dbReference type="Pfam" id="PF08282">
    <property type="entry name" value="Hydrolase_3"/>
    <property type="match status" value="1"/>
</dbReference>
<dbReference type="SUPFAM" id="SSF81653">
    <property type="entry name" value="Calcium ATPase, transduction domain A"/>
    <property type="match status" value="1"/>
</dbReference>
<proteinExistence type="inferred from homology"/>
<dbReference type="PANTHER" id="PTHR43294:SF21">
    <property type="entry name" value="CATION TRANSPORTING ATPASE"/>
    <property type="match status" value="1"/>
</dbReference>
<evidence type="ECO:0000256" key="10">
    <source>
        <dbReference type="SAM" id="Coils"/>
    </source>
</evidence>
<dbReference type="InterPro" id="IPR006068">
    <property type="entry name" value="ATPase_P-typ_cation-transptr_C"/>
</dbReference>
<dbReference type="Pfam" id="PF00689">
    <property type="entry name" value="Cation_ATPase_C"/>
    <property type="match status" value="1"/>
</dbReference>
<feature type="transmembrane region" description="Helical" evidence="11">
    <location>
        <begin position="85"/>
        <end position="102"/>
    </location>
</feature>
<feature type="domain" description="Cation-transporting P-type ATPase N-terminal" evidence="12">
    <location>
        <begin position="8"/>
        <end position="81"/>
    </location>
</feature>